<evidence type="ECO:0008006" key="3">
    <source>
        <dbReference type="Google" id="ProtNLM"/>
    </source>
</evidence>
<dbReference type="PATRIC" id="fig|999408.3.peg.3800"/>
<dbReference type="Gene3D" id="1.10.3210.10">
    <property type="entry name" value="Hypothetical protein af1432"/>
    <property type="match status" value="1"/>
</dbReference>
<dbReference type="AlphaFoldDB" id="A0A0E2H805"/>
<comment type="caution">
    <text evidence="1">The sequence shown here is derived from an EMBL/GenBank/DDBJ whole genome shotgun (WGS) entry which is preliminary data.</text>
</comment>
<sequence>MRERFEKLLSAVKRDGMDKLLEFIRKSDFYTAPASTRFHGAYEGGLLEHSLNVYDCLVNKWKLDNGIWHSHLDSIGEDSIVISSLLHDLCKTYYYTTEMRNKKNESGVWVQVPFYTVDDRIPYGHGEKSVMMIEEYIKLLPVERYAIRWHMGAYEPKENWNTLGLAMEKYPLVLALHEADMEATYLLEKRGD</sequence>
<dbReference type="Proteomes" id="UP000013085">
    <property type="component" value="Unassembled WGS sequence"/>
</dbReference>
<organism evidence="1 2">
    <name type="scientific">[Clostridium] clostridioforme 90A8</name>
    <dbReference type="NCBI Taxonomy" id="999408"/>
    <lineage>
        <taxon>Bacteria</taxon>
        <taxon>Bacillati</taxon>
        <taxon>Bacillota</taxon>
        <taxon>Clostridia</taxon>
        <taxon>Lachnospirales</taxon>
        <taxon>Lachnospiraceae</taxon>
        <taxon>Enterocloster</taxon>
    </lineage>
</organism>
<evidence type="ECO:0000313" key="1">
    <source>
        <dbReference type="EMBL" id="ENZ12397.1"/>
    </source>
</evidence>
<evidence type="ECO:0000313" key="2">
    <source>
        <dbReference type="Proteomes" id="UP000013085"/>
    </source>
</evidence>
<reference evidence="1 2" key="1">
    <citation type="submission" date="2013-01" db="EMBL/GenBank/DDBJ databases">
        <title>The Genome Sequence of Clostridium clostridioforme 90A8.</title>
        <authorList>
            <consortium name="The Broad Institute Genome Sequencing Platform"/>
            <person name="Earl A."/>
            <person name="Ward D."/>
            <person name="Feldgarden M."/>
            <person name="Gevers D."/>
            <person name="Courvalin P."/>
            <person name="Lambert T."/>
            <person name="Walker B."/>
            <person name="Young S.K."/>
            <person name="Zeng Q."/>
            <person name="Gargeya S."/>
            <person name="Fitzgerald M."/>
            <person name="Haas B."/>
            <person name="Abouelleil A."/>
            <person name="Alvarado L."/>
            <person name="Arachchi H.M."/>
            <person name="Berlin A.M."/>
            <person name="Chapman S.B."/>
            <person name="Dewar J."/>
            <person name="Goldberg J."/>
            <person name="Griggs A."/>
            <person name="Gujja S."/>
            <person name="Hansen M."/>
            <person name="Howarth C."/>
            <person name="Imamovic A."/>
            <person name="Larimer J."/>
            <person name="McCowan C."/>
            <person name="Murphy C."/>
            <person name="Neiman D."/>
            <person name="Pearson M."/>
            <person name="Priest M."/>
            <person name="Roberts A."/>
            <person name="Saif S."/>
            <person name="Shea T."/>
            <person name="Sisk P."/>
            <person name="Sykes S."/>
            <person name="Wortman J."/>
            <person name="Nusbaum C."/>
            <person name="Birren B."/>
        </authorList>
    </citation>
    <scope>NUCLEOTIDE SEQUENCE [LARGE SCALE GENOMIC DNA]</scope>
    <source>
        <strain evidence="1 2">90A8</strain>
    </source>
</reference>
<accession>A0A0E2H805</accession>
<dbReference type="RefSeq" id="WP_002593635.1">
    <property type="nucleotide sequence ID" value="NZ_KB850979.1"/>
</dbReference>
<name>A0A0E2H805_9FIRM</name>
<dbReference type="EMBL" id="AGYR01000039">
    <property type="protein sequence ID" value="ENZ12397.1"/>
    <property type="molecule type" value="Genomic_DNA"/>
</dbReference>
<dbReference type="HOGENOM" id="CLU_099360_1_0_9"/>
<proteinExistence type="predicted"/>
<dbReference type="SUPFAM" id="SSF109604">
    <property type="entry name" value="HD-domain/PDEase-like"/>
    <property type="match status" value="1"/>
</dbReference>
<protein>
    <recommendedName>
        <fullName evidence="3">HD domain-containing protein</fullName>
    </recommendedName>
</protein>
<gene>
    <name evidence="1" type="ORF">HMPREF1090_03523</name>
</gene>